<proteinExistence type="inferred from homology"/>
<protein>
    <submittedName>
        <fullName evidence="5">Heat-shock protein, putative</fullName>
    </submittedName>
</protein>
<dbReference type="GO" id="GO:0042542">
    <property type="term" value="P:response to hydrogen peroxide"/>
    <property type="evidence" value="ECO:0000318"/>
    <property type="project" value="GO_Central"/>
</dbReference>
<dbReference type="GO" id="GO:0051259">
    <property type="term" value="P:protein complex oligomerization"/>
    <property type="evidence" value="ECO:0000318"/>
    <property type="project" value="GO_Central"/>
</dbReference>
<dbReference type="GO" id="GO:0009408">
    <property type="term" value="P:response to heat"/>
    <property type="evidence" value="ECO:0000318"/>
    <property type="project" value="GO_Central"/>
</dbReference>
<dbReference type="GO" id="GO:0006457">
    <property type="term" value="P:protein folding"/>
    <property type="evidence" value="ECO:0000318"/>
    <property type="project" value="GO_Central"/>
</dbReference>
<dbReference type="Proteomes" id="UP000008311">
    <property type="component" value="Unassembled WGS sequence"/>
</dbReference>
<keyword evidence="6" id="KW-1185">Reference proteome</keyword>
<dbReference type="InterPro" id="IPR008978">
    <property type="entry name" value="HSP20-like_chaperone"/>
</dbReference>
<evidence type="ECO:0000313" key="6">
    <source>
        <dbReference type="Proteomes" id="UP000008311"/>
    </source>
</evidence>
<evidence type="ECO:0000256" key="3">
    <source>
        <dbReference type="RuleBase" id="RU003616"/>
    </source>
</evidence>
<dbReference type="STRING" id="3988.B9T7G2"/>
<evidence type="ECO:0000313" key="5">
    <source>
        <dbReference type="EMBL" id="EEF28205.1"/>
    </source>
</evidence>
<dbReference type="AlphaFoldDB" id="B9T7G2"/>
<name>B9T7G2_RICCO</name>
<dbReference type="Gene3D" id="2.60.40.790">
    <property type="match status" value="1"/>
</dbReference>
<comment type="similarity">
    <text evidence="2 3">Belongs to the small heat shock protein (HSP20) family.</text>
</comment>
<accession>B9T7G2</accession>
<evidence type="ECO:0000256" key="1">
    <source>
        <dbReference type="ARBA" id="ARBA00023016"/>
    </source>
</evidence>
<dbReference type="PANTHER" id="PTHR11527">
    <property type="entry name" value="HEAT-SHOCK PROTEIN 20 FAMILY MEMBER"/>
    <property type="match status" value="1"/>
</dbReference>
<dbReference type="eggNOG" id="KOG0710">
    <property type="taxonomic scope" value="Eukaryota"/>
</dbReference>
<dbReference type="OMA" id="SERQMTR"/>
<dbReference type="GO" id="GO:0051082">
    <property type="term" value="F:unfolded protein binding"/>
    <property type="evidence" value="ECO:0000318"/>
    <property type="project" value="GO_Central"/>
</dbReference>
<dbReference type="KEGG" id="rcu:8273223"/>
<dbReference type="InParanoid" id="B9T7G2"/>
<evidence type="ECO:0000256" key="2">
    <source>
        <dbReference type="PROSITE-ProRule" id="PRU00285"/>
    </source>
</evidence>
<organism evidence="5 6">
    <name type="scientific">Ricinus communis</name>
    <name type="common">Castor bean</name>
    <dbReference type="NCBI Taxonomy" id="3988"/>
    <lineage>
        <taxon>Eukaryota</taxon>
        <taxon>Viridiplantae</taxon>
        <taxon>Streptophyta</taxon>
        <taxon>Embryophyta</taxon>
        <taxon>Tracheophyta</taxon>
        <taxon>Spermatophyta</taxon>
        <taxon>Magnoliopsida</taxon>
        <taxon>eudicotyledons</taxon>
        <taxon>Gunneridae</taxon>
        <taxon>Pentapetalae</taxon>
        <taxon>rosids</taxon>
        <taxon>fabids</taxon>
        <taxon>Malpighiales</taxon>
        <taxon>Euphorbiaceae</taxon>
        <taxon>Acalyphoideae</taxon>
        <taxon>Acalypheae</taxon>
        <taxon>Ricinus</taxon>
    </lineage>
</organism>
<reference evidence="6" key="1">
    <citation type="journal article" date="2010" name="Nat. Biotechnol.">
        <title>Draft genome sequence of the oilseed species Ricinus communis.</title>
        <authorList>
            <person name="Chan A.P."/>
            <person name="Crabtree J."/>
            <person name="Zhao Q."/>
            <person name="Lorenzi H."/>
            <person name="Orvis J."/>
            <person name="Puiu D."/>
            <person name="Melake-Berhan A."/>
            <person name="Jones K.M."/>
            <person name="Redman J."/>
            <person name="Chen G."/>
            <person name="Cahoon E.B."/>
            <person name="Gedil M."/>
            <person name="Stanke M."/>
            <person name="Haas B.J."/>
            <person name="Wortman J.R."/>
            <person name="Fraser-Liggett C.M."/>
            <person name="Ravel J."/>
            <person name="Rabinowicz P.D."/>
        </authorList>
    </citation>
    <scope>NUCLEOTIDE SEQUENCE [LARGE SCALE GENOMIC DNA]</scope>
    <source>
        <strain evidence="6">cv. Hale</strain>
    </source>
</reference>
<dbReference type="SUPFAM" id="SSF49764">
    <property type="entry name" value="HSP20-like chaperones"/>
    <property type="match status" value="1"/>
</dbReference>
<dbReference type="InterPro" id="IPR031107">
    <property type="entry name" value="Small_HSP"/>
</dbReference>
<dbReference type="OrthoDB" id="5511210at2759"/>
<gene>
    <name evidence="5" type="ORF">RCOM_0303190</name>
</gene>
<sequence>MSFISSKVYSPFNDPFSYSDWDPFFDFYQFGGALAHHHHHPHHVVAGHPTAFPLGVTRHARVSSSKIERKETPEAHIVKAEVPGLKREEVKVELEEGGDVLCISGEKKVEKEEKNGNWYRVEHSSGKFVQRVRLPEKAIADKMKAHMENGVITITIPKREINNSSRTLQIF</sequence>
<feature type="domain" description="SHSP" evidence="4">
    <location>
        <begin position="58"/>
        <end position="171"/>
    </location>
</feature>
<dbReference type="Pfam" id="PF00011">
    <property type="entry name" value="HSP20"/>
    <property type="match status" value="1"/>
</dbReference>
<dbReference type="EMBL" id="EQ974750">
    <property type="protein sequence ID" value="EEF28205.1"/>
    <property type="molecule type" value="Genomic_DNA"/>
</dbReference>
<evidence type="ECO:0000259" key="4">
    <source>
        <dbReference type="PROSITE" id="PS01031"/>
    </source>
</evidence>
<dbReference type="InterPro" id="IPR002068">
    <property type="entry name" value="A-crystallin/Hsp20_dom"/>
</dbReference>
<keyword evidence="1" id="KW-0346">Stress response</keyword>
<dbReference type="GO" id="GO:0009651">
    <property type="term" value="P:response to salt stress"/>
    <property type="evidence" value="ECO:0000318"/>
    <property type="project" value="GO_Central"/>
</dbReference>
<dbReference type="PROSITE" id="PS01031">
    <property type="entry name" value="SHSP"/>
    <property type="match status" value="1"/>
</dbReference>